<feature type="transmembrane region" description="Helical" evidence="1">
    <location>
        <begin position="69"/>
        <end position="90"/>
    </location>
</feature>
<accession>A0A371NRE5</accession>
<feature type="transmembrane region" description="Helical" evidence="1">
    <location>
        <begin position="96"/>
        <end position="113"/>
    </location>
</feature>
<gene>
    <name evidence="2" type="ORF">DY023_12730</name>
</gene>
<protein>
    <submittedName>
        <fullName evidence="2">MFS transporter permease</fullName>
    </submittedName>
</protein>
<comment type="caution">
    <text evidence="2">The sequence shown here is derived from an EMBL/GenBank/DDBJ whole genome shotgun (WGS) entry which is preliminary data.</text>
</comment>
<keyword evidence="3" id="KW-1185">Reference proteome</keyword>
<sequence>MWLRSAFFRWLFPAALVLPLWLLIGWGVFQAGGWAFLWVILIAVPSVLLGELVLTLLTRARPSVRAERAVSWWDVLGFGVWHGLTIAVGFFPENGFAWLLTGAIVAWLALFWLQLWQLWSEARGSGFSIRETATWSTVTPGAASASERDVIIVQENERRD</sequence>
<reference evidence="2 3" key="1">
    <citation type="submission" date="2018-08" db="EMBL/GenBank/DDBJ databases">
        <title>Isolation, diversity and antifungal activity of Actinobacteria from cow dung.</title>
        <authorList>
            <person name="Ling L."/>
        </authorList>
    </citation>
    <scope>NUCLEOTIDE SEQUENCE [LARGE SCALE GENOMIC DNA]</scope>
    <source>
        <strain evidence="2 3">NEAU-LLE</strain>
    </source>
</reference>
<dbReference type="OrthoDB" id="5115907at2"/>
<dbReference type="RefSeq" id="WP_116242712.1">
    <property type="nucleotide sequence ID" value="NZ_QUAB01000045.1"/>
</dbReference>
<evidence type="ECO:0000313" key="3">
    <source>
        <dbReference type="Proteomes" id="UP000262172"/>
    </source>
</evidence>
<dbReference type="EMBL" id="QUAB01000045">
    <property type="protein sequence ID" value="REJ04774.1"/>
    <property type="molecule type" value="Genomic_DNA"/>
</dbReference>
<keyword evidence="1" id="KW-0472">Membrane</keyword>
<evidence type="ECO:0000256" key="1">
    <source>
        <dbReference type="SAM" id="Phobius"/>
    </source>
</evidence>
<keyword evidence="1" id="KW-0812">Transmembrane</keyword>
<name>A0A371NRE5_9MICO</name>
<proteinExistence type="predicted"/>
<feature type="transmembrane region" description="Helical" evidence="1">
    <location>
        <begin position="35"/>
        <end position="57"/>
    </location>
</feature>
<dbReference type="Proteomes" id="UP000262172">
    <property type="component" value="Unassembled WGS sequence"/>
</dbReference>
<dbReference type="AlphaFoldDB" id="A0A371NRE5"/>
<feature type="transmembrane region" description="Helical" evidence="1">
    <location>
        <begin position="7"/>
        <end position="29"/>
    </location>
</feature>
<organism evidence="2 3">
    <name type="scientific">Microbacterium bovistercoris</name>
    <dbReference type="NCBI Taxonomy" id="2293570"/>
    <lineage>
        <taxon>Bacteria</taxon>
        <taxon>Bacillati</taxon>
        <taxon>Actinomycetota</taxon>
        <taxon>Actinomycetes</taxon>
        <taxon>Micrococcales</taxon>
        <taxon>Microbacteriaceae</taxon>
        <taxon>Microbacterium</taxon>
    </lineage>
</organism>
<keyword evidence="1" id="KW-1133">Transmembrane helix</keyword>
<evidence type="ECO:0000313" key="2">
    <source>
        <dbReference type="EMBL" id="REJ04774.1"/>
    </source>
</evidence>